<accession>A0A2T0ZZS6</accession>
<dbReference type="EMBL" id="PVUE01000008">
    <property type="protein sequence ID" value="PRZ41747.1"/>
    <property type="molecule type" value="Genomic_DNA"/>
</dbReference>
<keyword evidence="11" id="KW-1185">Reference proteome</keyword>
<proteinExistence type="inferred from homology"/>
<dbReference type="GO" id="GO:0005886">
    <property type="term" value="C:plasma membrane"/>
    <property type="evidence" value="ECO:0007669"/>
    <property type="project" value="UniProtKB-SubCell"/>
</dbReference>
<dbReference type="NCBIfam" id="NF002276">
    <property type="entry name" value="PRK01209.1-4"/>
    <property type="match status" value="1"/>
</dbReference>
<dbReference type="PANTHER" id="PTHR34308:SF1">
    <property type="entry name" value="COBALAMIN BIOSYNTHESIS PROTEIN CBIB"/>
    <property type="match status" value="1"/>
</dbReference>
<evidence type="ECO:0000256" key="1">
    <source>
        <dbReference type="ARBA" id="ARBA00004651"/>
    </source>
</evidence>
<comment type="subcellular location">
    <subcellularLocation>
        <location evidence="1 9">Cell membrane</location>
        <topology evidence="1 9">Multi-pass membrane protein</topology>
    </subcellularLocation>
</comment>
<sequence>MSVSRGSIAAGLALGWCADRLFADPRRGHPVAGFGSVAGALERLAYADRASRGAAYAGTLIAGTIALGAGMQRMTRGSRIARIAATGLSTWAVVGGRSLGREATQIAAYLERGDLEGARRQVRNLVGRDPSGLDAAQIARAALESVAENTSDAVVAPLLWGGIAGIPGLLGYRAINTLDAMVGHKSDRYRKFGWAAARIDDIANFLPARAAAAYTALAGPAFGASVRQVLTVVRRDARRHPSPNAGPVEAAFAGALGVTLGGVNEYAGQREDRGTLGDGPAPTPEDIVRAVKLSEIVSVAALVTAVVIGVRR</sequence>
<evidence type="ECO:0000256" key="3">
    <source>
        <dbReference type="ARBA" id="ARBA00006263"/>
    </source>
</evidence>
<dbReference type="NCBIfam" id="TIGR00380">
    <property type="entry name" value="cobal_cbiB"/>
    <property type="match status" value="1"/>
</dbReference>
<keyword evidence="4 9" id="KW-1003">Cell membrane</keyword>
<comment type="similarity">
    <text evidence="3 9">Belongs to the CobD/CbiB family.</text>
</comment>
<reference evidence="10 11" key="1">
    <citation type="submission" date="2018-03" db="EMBL/GenBank/DDBJ databases">
        <title>Genomic Encyclopedia of Archaeal and Bacterial Type Strains, Phase II (KMG-II): from individual species to whole genera.</title>
        <authorList>
            <person name="Goeker M."/>
        </authorList>
    </citation>
    <scope>NUCLEOTIDE SEQUENCE [LARGE SCALE GENOMIC DNA]</scope>
    <source>
        <strain evidence="10 11">DSM 100065</strain>
    </source>
</reference>
<evidence type="ECO:0000256" key="8">
    <source>
        <dbReference type="ARBA" id="ARBA00023136"/>
    </source>
</evidence>
<organism evidence="10 11">
    <name type="scientific">Antricoccus suffuscus</name>
    <dbReference type="NCBI Taxonomy" id="1629062"/>
    <lineage>
        <taxon>Bacteria</taxon>
        <taxon>Bacillati</taxon>
        <taxon>Actinomycetota</taxon>
        <taxon>Actinomycetes</taxon>
        <taxon>Geodermatophilales</taxon>
        <taxon>Antricoccaceae</taxon>
        <taxon>Antricoccus</taxon>
    </lineage>
</organism>
<name>A0A2T0ZZS6_9ACTN</name>
<keyword evidence="7 9" id="KW-1133">Transmembrane helix</keyword>
<evidence type="ECO:0000313" key="10">
    <source>
        <dbReference type="EMBL" id="PRZ41747.1"/>
    </source>
</evidence>
<comment type="caution">
    <text evidence="10">The sequence shown here is derived from an EMBL/GenBank/DDBJ whole genome shotgun (WGS) entry which is preliminary data.</text>
</comment>
<gene>
    <name evidence="9" type="primary">cobD</name>
    <name evidence="10" type="ORF">CLV47_108106</name>
</gene>
<evidence type="ECO:0000256" key="6">
    <source>
        <dbReference type="ARBA" id="ARBA00022692"/>
    </source>
</evidence>
<evidence type="ECO:0000256" key="4">
    <source>
        <dbReference type="ARBA" id="ARBA00022475"/>
    </source>
</evidence>
<dbReference type="InterPro" id="IPR004485">
    <property type="entry name" value="Cobalamin_biosynth_CobD/CbiB"/>
</dbReference>
<keyword evidence="5 9" id="KW-0169">Cobalamin biosynthesis</keyword>
<evidence type="ECO:0000256" key="2">
    <source>
        <dbReference type="ARBA" id="ARBA00004953"/>
    </source>
</evidence>
<dbReference type="GO" id="GO:0015420">
    <property type="term" value="F:ABC-type vitamin B12 transporter activity"/>
    <property type="evidence" value="ECO:0007669"/>
    <property type="project" value="UniProtKB-UniRule"/>
</dbReference>
<dbReference type="RefSeq" id="WP_106349129.1">
    <property type="nucleotide sequence ID" value="NZ_PVUE01000008.1"/>
</dbReference>
<dbReference type="GO" id="GO:0048472">
    <property type="term" value="F:threonine-phosphate decarboxylase activity"/>
    <property type="evidence" value="ECO:0007669"/>
    <property type="project" value="InterPro"/>
</dbReference>
<keyword evidence="6 9" id="KW-0812">Transmembrane</keyword>
<dbReference type="OrthoDB" id="9811967at2"/>
<evidence type="ECO:0000256" key="9">
    <source>
        <dbReference type="HAMAP-Rule" id="MF_00024"/>
    </source>
</evidence>
<dbReference type="GO" id="GO:0009236">
    <property type="term" value="P:cobalamin biosynthetic process"/>
    <property type="evidence" value="ECO:0007669"/>
    <property type="project" value="UniProtKB-UniRule"/>
</dbReference>
<evidence type="ECO:0000256" key="7">
    <source>
        <dbReference type="ARBA" id="ARBA00022989"/>
    </source>
</evidence>
<protein>
    <recommendedName>
        <fullName evidence="9">Cobalamin biosynthesis protein CobD</fullName>
    </recommendedName>
</protein>
<keyword evidence="8 9" id="KW-0472">Membrane</keyword>
<evidence type="ECO:0000256" key="5">
    <source>
        <dbReference type="ARBA" id="ARBA00022573"/>
    </source>
</evidence>
<dbReference type="Pfam" id="PF03186">
    <property type="entry name" value="CobD_Cbib"/>
    <property type="match status" value="1"/>
</dbReference>
<comment type="function">
    <text evidence="9">Converts cobyric acid to cobinamide by the addition of aminopropanol on the F carboxylic group.</text>
</comment>
<dbReference type="Proteomes" id="UP000237752">
    <property type="component" value="Unassembled WGS sequence"/>
</dbReference>
<evidence type="ECO:0000313" key="11">
    <source>
        <dbReference type="Proteomes" id="UP000237752"/>
    </source>
</evidence>
<dbReference type="AlphaFoldDB" id="A0A2T0ZZS6"/>
<dbReference type="PANTHER" id="PTHR34308">
    <property type="entry name" value="COBALAMIN BIOSYNTHESIS PROTEIN CBIB"/>
    <property type="match status" value="1"/>
</dbReference>
<comment type="pathway">
    <text evidence="2 9">Cofactor biosynthesis; adenosylcobalamin biosynthesis.</text>
</comment>
<dbReference type="HAMAP" id="MF_00024">
    <property type="entry name" value="CobD_CbiB"/>
    <property type="match status" value="1"/>
</dbReference>
<dbReference type="UniPathway" id="UPA00148"/>